<gene>
    <name evidence="1" type="ORF">KQX54_017220</name>
</gene>
<reference evidence="1 2" key="1">
    <citation type="journal article" date="2021" name="J. Hered.">
        <title>A chromosome-level genome assembly of the parasitoid wasp, Cotesia glomerata (Hymenoptera: Braconidae).</title>
        <authorList>
            <person name="Pinto B.J."/>
            <person name="Weis J.J."/>
            <person name="Gamble T."/>
            <person name="Ode P.J."/>
            <person name="Paul R."/>
            <person name="Zaspel J.M."/>
        </authorList>
    </citation>
    <scope>NUCLEOTIDE SEQUENCE [LARGE SCALE GENOMIC DNA]</scope>
    <source>
        <strain evidence="1">CgM1</strain>
    </source>
</reference>
<name>A0AAV7IEI9_COTGL</name>
<evidence type="ECO:0000313" key="1">
    <source>
        <dbReference type="EMBL" id="KAH0550063.1"/>
    </source>
</evidence>
<dbReference type="EMBL" id="JAHXZJ010001864">
    <property type="protein sequence ID" value="KAH0550063.1"/>
    <property type="molecule type" value="Genomic_DNA"/>
</dbReference>
<protein>
    <submittedName>
        <fullName evidence="1">Uncharacterized protein</fullName>
    </submittedName>
</protein>
<keyword evidence="2" id="KW-1185">Reference proteome</keyword>
<dbReference type="AlphaFoldDB" id="A0AAV7IEI9"/>
<proteinExistence type="predicted"/>
<comment type="caution">
    <text evidence="1">The sequence shown here is derived from an EMBL/GenBank/DDBJ whole genome shotgun (WGS) entry which is preliminary data.</text>
</comment>
<organism evidence="1 2">
    <name type="scientific">Cotesia glomerata</name>
    <name type="common">Lepidopteran parasitic wasp</name>
    <name type="synonym">Apanteles glomeratus</name>
    <dbReference type="NCBI Taxonomy" id="32391"/>
    <lineage>
        <taxon>Eukaryota</taxon>
        <taxon>Metazoa</taxon>
        <taxon>Ecdysozoa</taxon>
        <taxon>Arthropoda</taxon>
        <taxon>Hexapoda</taxon>
        <taxon>Insecta</taxon>
        <taxon>Pterygota</taxon>
        <taxon>Neoptera</taxon>
        <taxon>Endopterygota</taxon>
        <taxon>Hymenoptera</taxon>
        <taxon>Apocrita</taxon>
        <taxon>Ichneumonoidea</taxon>
        <taxon>Braconidae</taxon>
        <taxon>Microgastrinae</taxon>
        <taxon>Cotesia</taxon>
    </lineage>
</organism>
<dbReference type="Proteomes" id="UP000826195">
    <property type="component" value="Unassembled WGS sequence"/>
</dbReference>
<sequence>MKPRIPNKVKDKKVKLFAVACLLTAQVTRNRNVYHCESRDSPLAHQKTLTYKYKYVYKRMRRGQRMNDTWTFSSYFNAGKYEKFGIKFRDICLALGAPLPEISLAFCLQ</sequence>
<accession>A0AAV7IEI9</accession>
<evidence type="ECO:0000313" key="2">
    <source>
        <dbReference type="Proteomes" id="UP000826195"/>
    </source>
</evidence>